<feature type="domain" description="RNA polymerase sigma factor 70 region 4 type 2" evidence="6">
    <location>
        <begin position="124"/>
        <end position="172"/>
    </location>
</feature>
<evidence type="ECO:0000256" key="3">
    <source>
        <dbReference type="ARBA" id="ARBA00023082"/>
    </source>
</evidence>
<organism evidence="7 8">
    <name type="scientific">Flavobacterium cerinum</name>
    <dbReference type="NCBI Taxonomy" id="2502784"/>
    <lineage>
        <taxon>Bacteria</taxon>
        <taxon>Pseudomonadati</taxon>
        <taxon>Bacteroidota</taxon>
        <taxon>Flavobacteriia</taxon>
        <taxon>Flavobacteriales</taxon>
        <taxon>Flavobacteriaceae</taxon>
        <taxon>Flavobacterium</taxon>
    </lineage>
</organism>
<evidence type="ECO:0000259" key="6">
    <source>
        <dbReference type="Pfam" id="PF08281"/>
    </source>
</evidence>
<dbReference type="SUPFAM" id="SSF88659">
    <property type="entry name" value="Sigma3 and sigma4 domains of RNA polymerase sigma factors"/>
    <property type="match status" value="1"/>
</dbReference>
<name>A0ABY5INI7_9FLAO</name>
<dbReference type="NCBIfam" id="TIGR02937">
    <property type="entry name" value="sigma70-ECF"/>
    <property type="match status" value="1"/>
</dbReference>
<keyword evidence="2" id="KW-0805">Transcription regulation</keyword>
<evidence type="ECO:0000256" key="1">
    <source>
        <dbReference type="ARBA" id="ARBA00010641"/>
    </source>
</evidence>
<dbReference type="InterPro" id="IPR014284">
    <property type="entry name" value="RNA_pol_sigma-70_dom"/>
</dbReference>
<keyword evidence="8" id="KW-1185">Reference proteome</keyword>
<keyword evidence="3" id="KW-0731">Sigma factor</keyword>
<gene>
    <name evidence="7" type="ORF">NOX80_11145</name>
</gene>
<comment type="similarity">
    <text evidence="1">Belongs to the sigma-70 factor family. ECF subfamily.</text>
</comment>
<dbReference type="PANTHER" id="PTHR43133">
    <property type="entry name" value="RNA POLYMERASE ECF-TYPE SIGMA FACTO"/>
    <property type="match status" value="1"/>
</dbReference>
<evidence type="ECO:0000313" key="7">
    <source>
        <dbReference type="EMBL" id="UUC44189.1"/>
    </source>
</evidence>
<dbReference type="SUPFAM" id="SSF88946">
    <property type="entry name" value="Sigma2 domain of RNA polymerase sigma factors"/>
    <property type="match status" value="1"/>
</dbReference>
<dbReference type="Pfam" id="PF08281">
    <property type="entry name" value="Sigma70_r4_2"/>
    <property type="match status" value="1"/>
</dbReference>
<evidence type="ECO:0000259" key="5">
    <source>
        <dbReference type="Pfam" id="PF04542"/>
    </source>
</evidence>
<dbReference type="InterPro" id="IPR013324">
    <property type="entry name" value="RNA_pol_sigma_r3/r4-like"/>
</dbReference>
<dbReference type="InterPro" id="IPR036388">
    <property type="entry name" value="WH-like_DNA-bd_sf"/>
</dbReference>
<evidence type="ECO:0000256" key="2">
    <source>
        <dbReference type="ARBA" id="ARBA00023015"/>
    </source>
</evidence>
<dbReference type="InterPro" id="IPR007627">
    <property type="entry name" value="RNA_pol_sigma70_r2"/>
</dbReference>
<dbReference type="EMBL" id="CP101751">
    <property type="protein sequence ID" value="UUC44189.1"/>
    <property type="molecule type" value="Genomic_DNA"/>
</dbReference>
<dbReference type="InterPro" id="IPR013325">
    <property type="entry name" value="RNA_pol_sigma_r2"/>
</dbReference>
<dbReference type="Proteomes" id="UP001059844">
    <property type="component" value="Chromosome"/>
</dbReference>
<evidence type="ECO:0000313" key="8">
    <source>
        <dbReference type="Proteomes" id="UP001059844"/>
    </source>
</evidence>
<dbReference type="Gene3D" id="1.10.10.10">
    <property type="entry name" value="Winged helix-like DNA-binding domain superfamily/Winged helix DNA-binding domain"/>
    <property type="match status" value="1"/>
</dbReference>
<proteinExistence type="inferred from homology"/>
<dbReference type="InterPro" id="IPR039425">
    <property type="entry name" value="RNA_pol_sigma-70-like"/>
</dbReference>
<dbReference type="Gene3D" id="1.10.1740.10">
    <property type="match status" value="1"/>
</dbReference>
<dbReference type="InterPro" id="IPR013249">
    <property type="entry name" value="RNA_pol_sigma70_r4_t2"/>
</dbReference>
<reference evidence="7" key="1">
    <citation type="submission" date="2022-07" db="EMBL/GenBank/DDBJ databases">
        <title>Isolation, identification, and degradation of a PFOSA degrading strain from sewage treatment plant.</title>
        <authorList>
            <person name="Zhang L."/>
            <person name="Huo Y."/>
        </authorList>
    </citation>
    <scope>NUCLEOTIDE SEQUENCE</scope>
    <source>
        <strain evidence="7">C1</strain>
    </source>
</reference>
<feature type="domain" description="RNA polymerase sigma-70 region 2" evidence="5">
    <location>
        <begin position="27"/>
        <end position="94"/>
    </location>
</feature>
<protein>
    <submittedName>
        <fullName evidence="7">RNA polymerase sigma factor</fullName>
    </submittedName>
</protein>
<evidence type="ECO:0000256" key="4">
    <source>
        <dbReference type="ARBA" id="ARBA00023163"/>
    </source>
</evidence>
<dbReference type="Pfam" id="PF04542">
    <property type="entry name" value="Sigma70_r2"/>
    <property type="match status" value="1"/>
</dbReference>
<dbReference type="RefSeq" id="WP_256549859.1">
    <property type="nucleotide sequence ID" value="NZ_CP101751.1"/>
</dbReference>
<accession>A0ABY5INI7</accession>
<keyword evidence="4" id="KW-0804">Transcription</keyword>
<dbReference type="PANTHER" id="PTHR43133:SF46">
    <property type="entry name" value="RNA POLYMERASE SIGMA-70 FACTOR ECF SUBFAMILY"/>
    <property type="match status" value="1"/>
</dbReference>
<sequence length="197" mass="23015">MPVLSLIDERELLIKLGDGEETAFNTLYQQYANKIYSRLLKLTQSEQLADELLQDTFIILWNKRHTINPDLSIKSWLYKVAENEVYQLYRKIARDKKLQEHIVSTFIETYSHTEEGIFYKESQELLVKAMEQLTPQRKEAFKLCRIDGMSYQEAATKMGVSVSTVSNHLVQATCIVRNYIFQSQERMAILISILLLK</sequence>